<feature type="signal peptide" evidence="1">
    <location>
        <begin position="1"/>
        <end position="28"/>
    </location>
</feature>
<dbReference type="Gene3D" id="3.40.190.10">
    <property type="entry name" value="Periplasmic binding protein-like II"/>
    <property type="match status" value="2"/>
</dbReference>
<dbReference type="PROSITE" id="PS51257">
    <property type="entry name" value="PROKAR_LIPOPROTEIN"/>
    <property type="match status" value="1"/>
</dbReference>
<evidence type="ECO:0000313" key="2">
    <source>
        <dbReference type="EMBL" id="PRY13930.1"/>
    </source>
</evidence>
<dbReference type="CDD" id="cd14748">
    <property type="entry name" value="PBP2_UgpB"/>
    <property type="match status" value="1"/>
</dbReference>
<dbReference type="EMBL" id="PVZF01000007">
    <property type="protein sequence ID" value="PRY13930.1"/>
    <property type="molecule type" value="Genomic_DNA"/>
</dbReference>
<evidence type="ECO:0000313" key="3">
    <source>
        <dbReference type="Proteomes" id="UP000238083"/>
    </source>
</evidence>
<dbReference type="Proteomes" id="UP000238083">
    <property type="component" value="Unassembled WGS sequence"/>
</dbReference>
<proteinExistence type="predicted"/>
<protein>
    <submittedName>
        <fullName evidence="2">Carbohydrate ABC transporter substrate-binding protein (CUT1 family)</fullName>
    </submittedName>
</protein>
<reference evidence="2 3" key="1">
    <citation type="submission" date="2018-03" db="EMBL/GenBank/DDBJ databases">
        <title>Genomic Encyclopedia of Archaeal and Bacterial Type Strains, Phase II (KMG-II): from individual species to whole genera.</title>
        <authorList>
            <person name="Goeker M."/>
        </authorList>
    </citation>
    <scope>NUCLEOTIDE SEQUENCE [LARGE SCALE GENOMIC DNA]</scope>
    <source>
        <strain evidence="2 3">DSM 19711</strain>
    </source>
</reference>
<sequence length="448" mass="46875">MSRSAARRRTVLGGLGAATLGLGGCAFAGGDRPASNSSAGSTDRLVVWFPGTNQTEIDLVTKTIVPQFEKDHGVRVEVTYLDWGDLSTKLNAAFAAGTAPDVFGHGPAAVADFVVNDRLEDLSPFVAKLPGDDRDDLSAALPGGQVDSRQYLIPLSLQGSLIAYRAADLTAAGLDPDRPPATWEELHDAALRLTARDGDRITRSGLLLASHPIGRQQSFATLLASTGGRQLTDSDPAKASFATAEGETALDYLTALWRGNPAVAADLGEDWTSLPTEQQPLVTGRAAMTMLTATVAQTIATAHPEFDLRVVPPLPLAGGEPGVLGGAGPGLMINKDSVNKDLAWRFITYFIDPATSTTYTQGVGAIPVRRSASTSEYVTGSRIMTAFVDAADAWVPNPNVPGWVQVRDTLSKFLEQALNGQVPAHDALAQAAPAVDDVLAKAARAGGS</sequence>
<keyword evidence="3" id="KW-1185">Reference proteome</keyword>
<dbReference type="InterPro" id="IPR006059">
    <property type="entry name" value="SBP"/>
</dbReference>
<dbReference type="Pfam" id="PF01547">
    <property type="entry name" value="SBP_bac_1"/>
    <property type="match status" value="1"/>
</dbReference>
<dbReference type="PANTHER" id="PTHR43649">
    <property type="entry name" value="ARABINOSE-BINDING PROTEIN-RELATED"/>
    <property type="match status" value="1"/>
</dbReference>
<dbReference type="InterPro" id="IPR050490">
    <property type="entry name" value="Bact_solute-bd_prot1"/>
</dbReference>
<dbReference type="RefSeq" id="WP_106211530.1">
    <property type="nucleotide sequence ID" value="NZ_PVZF01000007.1"/>
</dbReference>
<keyword evidence="1" id="KW-0732">Signal</keyword>
<name>A0A2T0R2C5_9ACTN</name>
<organism evidence="2 3">
    <name type="scientific">Kineococcus rhizosphaerae</name>
    <dbReference type="NCBI Taxonomy" id="559628"/>
    <lineage>
        <taxon>Bacteria</taxon>
        <taxon>Bacillati</taxon>
        <taxon>Actinomycetota</taxon>
        <taxon>Actinomycetes</taxon>
        <taxon>Kineosporiales</taxon>
        <taxon>Kineosporiaceae</taxon>
        <taxon>Kineococcus</taxon>
    </lineage>
</organism>
<accession>A0A2T0R2C5</accession>
<dbReference type="SUPFAM" id="SSF53850">
    <property type="entry name" value="Periplasmic binding protein-like II"/>
    <property type="match status" value="1"/>
</dbReference>
<gene>
    <name evidence="2" type="ORF">CLV37_10748</name>
</gene>
<comment type="caution">
    <text evidence="2">The sequence shown here is derived from an EMBL/GenBank/DDBJ whole genome shotgun (WGS) entry which is preliminary data.</text>
</comment>
<dbReference type="AlphaFoldDB" id="A0A2T0R2C5"/>
<evidence type="ECO:0000256" key="1">
    <source>
        <dbReference type="SAM" id="SignalP"/>
    </source>
</evidence>
<dbReference type="PANTHER" id="PTHR43649:SF12">
    <property type="entry name" value="DIACETYLCHITOBIOSE BINDING PROTEIN DASA"/>
    <property type="match status" value="1"/>
</dbReference>
<dbReference type="OrthoDB" id="9780991at2"/>
<feature type="chain" id="PRO_5015547630" evidence="1">
    <location>
        <begin position="29"/>
        <end position="448"/>
    </location>
</feature>